<reference evidence="1 2" key="1">
    <citation type="submission" date="2023-01" db="EMBL/GenBank/DDBJ databases">
        <title>Analysis of 21 Apiospora genomes using comparative genomics revels a genus with tremendous synthesis potential of carbohydrate active enzymes and secondary metabolites.</title>
        <authorList>
            <person name="Sorensen T."/>
        </authorList>
    </citation>
    <scope>NUCLEOTIDE SEQUENCE [LARGE SCALE GENOMIC DNA]</scope>
    <source>
        <strain evidence="1 2">CBS 24483</strain>
    </source>
</reference>
<sequence length="430" mass="48344">MVFQELPLEFDPSEQWLDGHSPEHPYFNNAEKVERFVGLIKKELLDCILEGCQILLNLNGASKLRLTFEHDAPVWRAAVSMHKYGVVFLGSRTDCRNDFMSVLASNKEAFEAVDSFLCTERNAIRAINYGVHRWITTKNTKVDHPAKLIPAYAFASIDFQHIAVRSRDIEGDSARLLDPTEALWDLHDFAHHAAAALSPALYGSKYFTHLIKLPPRLTALIRSPGMGTAKPNPLCSDGVIFSELLTPLFEDEMRAVAKKQKKYTYASLTDHLAESLAAYLLQQRALRHGTTGAMVTMEAPITPEQLAVLAQNKAYELAASEVEQRVVTRGGPARDERDKLDAMSSADRIRHLAASRSWMYFEVRNTVKHRAQKLAYAKVARHMLARSGEEEMGDADRQLAQLILMANEYMGWEWGQVPNLWEILLGIGVA</sequence>
<evidence type="ECO:0000313" key="2">
    <source>
        <dbReference type="Proteomes" id="UP001391051"/>
    </source>
</evidence>
<organism evidence="1 2">
    <name type="scientific">Apiospora aurea</name>
    <dbReference type="NCBI Taxonomy" id="335848"/>
    <lineage>
        <taxon>Eukaryota</taxon>
        <taxon>Fungi</taxon>
        <taxon>Dikarya</taxon>
        <taxon>Ascomycota</taxon>
        <taxon>Pezizomycotina</taxon>
        <taxon>Sordariomycetes</taxon>
        <taxon>Xylariomycetidae</taxon>
        <taxon>Amphisphaeriales</taxon>
        <taxon>Apiosporaceae</taxon>
        <taxon>Apiospora</taxon>
    </lineage>
</organism>
<keyword evidence="2" id="KW-1185">Reference proteome</keyword>
<name>A0ABR1PVX7_9PEZI</name>
<proteinExistence type="predicted"/>
<accession>A0ABR1PVX7</accession>
<dbReference type="Proteomes" id="UP001391051">
    <property type="component" value="Unassembled WGS sequence"/>
</dbReference>
<dbReference type="EMBL" id="JAQQWE010000009">
    <property type="protein sequence ID" value="KAK7941175.1"/>
    <property type="molecule type" value="Genomic_DNA"/>
</dbReference>
<comment type="caution">
    <text evidence="1">The sequence shown here is derived from an EMBL/GenBank/DDBJ whole genome shotgun (WGS) entry which is preliminary data.</text>
</comment>
<gene>
    <name evidence="1" type="ORF">PG986_013562</name>
</gene>
<dbReference type="GeneID" id="92082846"/>
<evidence type="ECO:0000313" key="1">
    <source>
        <dbReference type="EMBL" id="KAK7941175.1"/>
    </source>
</evidence>
<protein>
    <submittedName>
        <fullName evidence="1">Uncharacterized protein</fullName>
    </submittedName>
</protein>
<dbReference type="RefSeq" id="XP_066693927.1">
    <property type="nucleotide sequence ID" value="XM_066849784.1"/>
</dbReference>